<keyword evidence="4" id="KW-1185">Reference proteome</keyword>
<organism evidence="3 4">
    <name type="scientific">Thiomicrorhabdus sediminis</name>
    <dbReference type="NCBI Taxonomy" id="2580412"/>
    <lineage>
        <taxon>Bacteria</taxon>
        <taxon>Pseudomonadati</taxon>
        <taxon>Pseudomonadota</taxon>
        <taxon>Gammaproteobacteria</taxon>
        <taxon>Thiotrichales</taxon>
        <taxon>Piscirickettsiaceae</taxon>
        <taxon>Thiomicrorhabdus</taxon>
    </lineage>
</organism>
<keyword evidence="1" id="KW-0963">Cytoplasm</keyword>
<protein>
    <recommendedName>
        <fullName evidence="1">Glycine cleavage system transcriptional repressor</fullName>
    </recommendedName>
</protein>
<dbReference type="AlphaFoldDB" id="A0A4P9K6K5"/>
<dbReference type="Proteomes" id="UP000304864">
    <property type="component" value="Chromosome"/>
</dbReference>
<dbReference type="EMBL" id="CP040602">
    <property type="protein sequence ID" value="QCU89867.1"/>
    <property type="molecule type" value="Genomic_DNA"/>
</dbReference>
<dbReference type="CDD" id="cd04869">
    <property type="entry name" value="ACT_GcvR_2"/>
    <property type="match status" value="1"/>
</dbReference>
<dbReference type="RefSeq" id="WP_138564544.1">
    <property type="nucleotide sequence ID" value="NZ_CP040602.1"/>
</dbReference>
<dbReference type="Gene3D" id="3.30.70.260">
    <property type="match status" value="2"/>
</dbReference>
<evidence type="ECO:0000256" key="1">
    <source>
        <dbReference type="PIRNR" id="PIRNR028103"/>
    </source>
</evidence>
<keyword evidence="1" id="KW-0804">Transcription</keyword>
<dbReference type="OrthoDB" id="12860at2"/>
<dbReference type="InterPro" id="IPR016867">
    <property type="entry name" value="GcvR"/>
</dbReference>
<sequence>MKQSIVISVLGDDKPGLVESLSQLIVEHQGEWVESRMASLAGKFAGILSVSLPKENIESFKTALQNSEKLCLKVMFEDSLASNHGIASKTYHIELLGQDQPGIIHKISSVLARLNASVDELYTEVVEASMSGEQLFKANIELQVPADVSAALIQQELEHLANELIVDIALQPSEN</sequence>
<dbReference type="GO" id="GO:0005737">
    <property type="term" value="C:cytoplasm"/>
    <property type="evidence" value="ECO:0007669"/>
    <property type="project" value="UniProtKB-SubCell"/>
</dbReference>
<dbReference type="PROSITE" id="PS51671">
    <property type="entry name" value="ACT"/>
    <property type="match status" value="1"/>
</dbReference>
<dbReference type="InterPro" id="IPR050990">
    <property type="entry name" value="UPF0237/GcvR_regulator"/>
</dbReference>
<dbReference type="InterPro" id="IPR002912">
    <property type="entry name" value="ACT_dom"/>
</dbReference>
<dbReference type="Pfam" id="PF13740">
    <property type="entry name" value="ACT_6"/>
    <property type="match status" value="1"/>
</dbReference>
<feature type="domain" description="ACT" evidence="2">
    <location>
        <begin position="92"/>
        <end position="171"/>
    </location>
</feature>
<accession>A0A4P9K6K5</accession>
<dbReference type="PANTHER" id="PTHR34875">
    <property type="entry name" value="UPF0237 PROTEIN MJ1558"/>
    <property type="match status" value="1"/>
</dbReference>
<reference evidence="3 4" key="1">
    <citation type="submission" date="2019-05" db="EMBL/GenBank/DDBJ databases">
        <title>Thiomicrorhabdus sediminis sp. nov, a novel sulfur-oxidizing bacterium isolated from coastal sediment.</title>
        <authorList>
            <person name="Liu X."/>
        </authorList>
    </citation>
    <scope>NUCLEOTIDE SEQUENCE [LARGE SCALE GENOMIC DNA]</scope>
    <source>
        <strain evidence="3 4">G1</strain>
    </source>
</reference>
<comment type="subcellular location">
    <subcellularLocation>
        <location evidence="1">Cytoplasm</location>
    </subcellularLocation>
</comment>
<dbReference type="KEGG" id="thig:FE785_04035"/>
<dbReference type="PIRSF" id="PIRSF028103">
    <property type="entry name" value="GcvR"/>
    <property type="match status" value="1"/>
</dbReference>
<dbReference type="InterPro" id="IPR045865">
    <property type="entry name" value="ACT-like_dom_sf"/>
</dbReference>
<proteinExistence type="predicted"/>
<evidence type="ECO:0000259" key="2">
    <source>
        <dbReference type="PROSITE" id="PS51671"/>
    </source>
</evidence>
<gene>
    <name evidence="3" type="ORF">FE785_04035</name>
</gene>
<dbReference type="SUPFAM" id="SSF55021">
    <property type="entry name" value="ACT-like"/>
    <property type="match status" value="2"/>
</dbReference>
<dbReference type="GO" id="GO:0006355">
    <property type="term" value="P:regulation of DNA-templated transcription"/>
    <property type="evidence" value="ECO:0007669"/>
    <property type="project" value="UniProtKB-UniRule"/>
</dbReference>
<dbReference type="PANTHER" id="PTHR34875:SF6">
    <property type="entry name" value="UPF0237 PROTEIN MJ1558"/>
    <property type="match status" value="1"/>
</dbReference>
<evidence type="ECO:0000313" key="4">
    <source>
        <dbReference type="Proteomes" id="UP000304864"/>
    </source>
</evidence>
<name>A0A4P9K6K5_9GAMM</name>
<evidence type="ECO:0000313" key="3">
    <source>
        <dbReference type="EMBL" id="QCU89867.1"/>
    </source>
</evidence>
<keyword evidence="1" id="KW-0678">Repressor</keyword>